<proteinExistence type="predicted"/>
<dbReference type="PANTHER" id="PTHR31836:SF28">
    <property type="entry name" value="SRCR DOMAIN-CONTAINING PROTEIN-RELATED"/>
    <property type="match status" value="1"/>
</dbReference>
<keyword evidence="3" id="KW-1185">Reference proteome</keyword>
<dbReference type="InterPro" id="IPR036908">
    <property type="entry name" value="RlpA-like_sf"/>
</dbReference>
<name>A0A8E2DJM7_9APHY</name>
<sequence>VFNFVPGLGACGFTNTSDQLVASVSSQTFHSFPYALTSMYSNPICTHDLTVSFNGTNVTAQIVDFCISCPAEDVGFSAAAFEKFAPTEQGIVQNVTWVID</sequence>
<keyword evidence="1" id="KW-0732">Signal</keyword>
<dbReference type="EMBL" id="KV722425">
    <property type="protein sequence ID" value="OCH89532.1"/>
    <property type="molecule type" value="Genomic_DNA"/>
</dbReference>
<reference evidence="2 3" key="1">
    <citation type="submission" date="2016-07" db="EMBL/GenBank/DDBJ databases">
        <title>Draft genome of the white-rot fungus Obba rivulosa 3A-2.</title>
        <authorList>
            <consortium name="DOE Joint Genome Institute"/>
            <person name="Miettinen O."/>
            <person name="Riley R."/>
            <person name="Acob R."/>
            <person name="Barry K."/>
            <person name="Cullen D."/>
            <person name="De Vries R."/>
            <person name="Hainaut M."/>
            <person name="Hatakka A."/>
            <person name="Henrissat B."/>
            <person name="Hilden K."/>
            <person name="Kuo R."/>
            <person name="Labutti K."/>
            <person name="Lipzen A."/>
            <person name="Makela M.R."/>
            <person name="Sandor L."/>
            <person name="Spatafora J.W."/>
            <person name="Grigoriev I.V."/>
            <person name="Hibbett D.S."/>
        </authorList>
    </citation>
    <scope>NUCLEOTIDE SEQUENCE [LARGE SCALE GENOMIC DNA]</scope>
    <source>
        <strain evidence="2 3">3A-2</strain>
    </source>
</reference>
<evidence type="ECO:0000256" key="1">
    <source>
        <dbReference type="ARBA" id="ARBA00022729"/>
    </source>
</evidence>
<feature type="non-terminal residue" evidence="2">
    <location>
        <position position="1"/>
    </location>
</feature>
<dbReference type="OrthoDB" id="406505at2759"/>
<dbReference type="Proteomes" id="UP000250043">
    <property type="component" value="Unassembled WGS sequence"/>
</dbReference>
<dbReference type="Gene3D" id="2.40.40.10">
    <property type="entry name" value="RlpA-like domain"/>
    <property type="match status" value="1"/>
</dbReference>
<gene>
    <name evidence="2" type="ORF">OBBRIDRAFT_732521</name>
</gene>
<evidence type="ECO:0000313" key="2">
    <source>
        <dbReference type="EMBL" id="OCH89532.1"/>
    </source>
</evidence>
<evidence type="ECO:0000313" key="3">
    <source>
        <dbReference type="Proteomes" id="UP000250043"/>
    </source>
</evidence>
<dbReference type="AlphaFoldDB" id="A0A8E2DJM7"/>
<dbReference type="PANTHER" id="PTHR31836">
    <property type="match status" value="1"/>
</dbReference>
<dbReference type="InterPro" id="IPR051477">
    <property type="entry name" value="Expansin_CellWall"/>
</dbReference>
<organism evidence="2 3">
    <name type="scientific">Obba rivulosa</name>
    <dbReference type="NCBI Taxonomy" id="1052685"/>
    <lineage>
        <taxon>Eukaryota</taxon>
        <taxon>Fungi</taxon>
        <taxon>Dikarya</taxon>
        <taxon>Basidiomycota</taxon>
        <taxon>Agaricomycotina</taxon>
        <taxon>Agaricomycetes</taxon>
        <taxon>Polyporales</taxon>
        <taxon>Gelatoporiaceae</taxon>
        <taxon>Obba</taxon>
    </lineage>
</organism>
<dbReference type="CDD" id="cd22191">
    <property type="entry name" value="DPBB_RlpA_EXP_N-like"/>
    <property type="match status" value="1"/>
</dbReference>
<protein>
    <recommendedName>
        <fullName evidence="4">Expansin-like EG45 domain-containing protein</fullName>
    </recommendedName>
</protein>
<evidence type="ECO:0008006" key="4">
    <source>
        <dbReference type="Google" id="ProtNLM"/>
    </source>
</evidence>
<accession>A0A8E2DJM7</accession>
<dbReference type="SUPFAM" id="SSF50685">
    <property type="entry name" value="Barwin-like endoglucanases"/>
    <property type="match status" value="1"/>
</dbReference>